<dbReference type="OrthoDB" id="3357948at2759"/>
<feature type="compositionally biased region" description="Polar residues" evidence="1">
    <location>
        <begin position="823"/>
        <end position="836"/>
    </location>
</feature>
<feature type="region of interest" description="Disordered" evidence="1">
    <location>
        <begin position="315"/>
        <end position="339"/>
    </location>
</feature>
<feature type="region of interest" description="Disordered" evidence="1">
    <location>
        <begin position="935"/>
        <end position="957"/>
    </location>
</feature>
<gene>
    <name evidence="2" type="ORF">JVT61DRAFT_3163</name>
</gene>
<feature type="region of interest" description="Disordered" evidence="1">
    <location>
        <begin position="976"/>
        <end position="1002"/>
    </location>
</feature>
<feature type="region of interest" description="Disordered" evidence="1">
    <location>
        <begin position="1027"/>
        <end position="1048"/>
    </location>
</feature>
<feature type="region of interest" description="Disordered" evidence="1">
    <location>
        <begin position="77"/>
        <end position="104"/>
    </location>
</feature>
<feature type="compositionally biased region" description="Basic and acidic residues" evidence="1">
    <location>
        <begin position="537"/>
        <end position="555"/>
    </location>
</feature>
<feature type="region of interest" description="Disordered" evidence="1">
    <location>
        <begin position="1074"/>
        <end position="1093"/>
    </location>
</feature>
<comment type="caution">
    <text evidence="2">The sequence shown here is derived from an EMBL/GenBank/DDBJ whole genome shotgun (WGS) entry which is preliminary data.</text>
</comment>
<feature type="compositionally biased region" description="Basic and acidic residues" evidence="1">
    <location>
        <begin position="976"/>
        <end position="985"/>
    </location>
</feature>
<evidence type="ECO:0000256" key="1">
    <source>
        <dbReference type="SAM" id="MobiDB-lite"/>
    </source>
</evidence>
<proteinExistence type="predicted"/>
<name>A0A8I2YR90_9AGAM</name>
<feature type="compositionally biased region" description="Low complexity" evidence="1">
    <location>
        <begin position="361"/>
        <end position="371"/>
    </location>
</feature>
<feature type="compositionally biased region" description="Basic residues" evidence="1">
    <location>
        <begin position="1079"/>
        <end position="1093"/>
    </location>
</feature>
<evidence type="ECO:0000313" key="2">
    <source>
        <dbReference type="EMBL" id="KAG6375598.1"/>
    </source>
</evidence>
<dbReference type="Proteomes" id="UP000683000">
    <property type="component" value="Unassembled WGS sequence"/>
</dbReference>
<evidence type="ECO:0000313" key="3">
    <source>
        <dbReference type="Proteomes" id="UP000683000"/>
    </source>
</evidence>
<feature type="compositionally biased region" description="Basic and acidic residues" evidence="1">
    <location>
        <begin position="690"/>
        <end position="701"/>
    </location>
</feature>
<sequence>MAISSQYELLTGGGKKITLHSLCDILPSSYLDDVQCKQETRRTNVEKAGLKETHESLDEILDEGLNEQGLPIQLAESQQDADEARNNQKKDNLSLPRVKLPAGDEGSSGSIVYLEQTNEINRAHEQKHQCELLYAQGRIYDAAESVLEMANTASEDVIANKLICDWLSEFTHRCITTLERIGGEAWTAGKKDEAVAACSTVLALSPLTTNTVMNEWTSRMLVHGLLLPSSRLRGFSFAAPFATLSKGMLDSRRQSNVVMSNNIGRRIADPRQLSDELGLSNDLQPDMYSGLTNYTFGTHRTSLAPNDARMDATESISPLTLPRLGPDRTPRPSSPSSMRLHPLILSAVILRRSHSTPIIPSGSMSSAVSGSDSEKSEDPSSSTDPIVAAFHSSRRGRLMSDAASQHTFGRASHSHGFTAASFQDGETLSSFVSVTTSRSSSRTSMRTTGQFSSDDELEFDYYDEGNASPVTFSRYDLADIDEDADLVDPRPPSIRSFVLDGRQGSLPMTIPGIVQPSDAFSTRSRDGSILTVRRPSRSWEDTSTHRSSHSGEDPSRLLPRSEPLSRADWRSVAQLQAQQAPEQEQAAAPSNYGFDMQYILSRQSEGSIRFVGSRLSFVHVPAGPRRSSPHLLVGAGSTSTLPLPFEDSFMRHDRKHDRAFDDDRYFWSFQRERADASSSSSRQRQQAHQHRTDKSGKDTDPRAQEMWCCGHVGRFKVDKLVFKRTFARYLSFDPPAHSANSAKGTQQRIHVHHIPDPFLMGNTTSGPHSVIHKHSRAIAFSIFRFHALLNNRQAEGSGTGPSSTQTHMNIRSGIMLAPKKVQEQYTSMKTTKQLSTHGLLETEVRGNRRGTHGVSFRERDSRDKERRRGWGEKGDRGKGKSKLKDQSDKKPHRANPTEGTEPSSAGSVTNSKRVISAAERPTVQFFRSISSLTTRDSISRPVSPSSLLPPSVTDSASVLDSEMSSILSIRYSEHRDSLDSDDHFPTRTTHAEASSALDPNDIENLRAKVTSRANVDSGSTFERFFRSTSRTDDHSSGAQPRAFHPPWLTTAGRDQQEEKDRVLSDLNASFRDVGLLHTNPHKPSKTSWKRKSSRGILDQIPEDCLYMLLPLWPGETDTASVHAETSSAASFVTDPENRQYLLVYYVQFAEPGSKTQKPEAKHSHSSDSSVEIYPNAVYLPSFRAVARVVTYDELRLSGVRVPSDGLAINGPEWEAISYPTSIPLQDAQNSHVVVCQCFGRDNGFDFLEDGLHELGLCTREELSHPARFSETEEPQIKTLLTPIGRAAVEMIWLGCLAITSFGPS</sequence>
<feature type="compositionally biased region" description="Basic and acidic residues" evidence="1">
    <location>
        <begin position="82"/>
        <end position="92"/>
    </location>
</feature>
<feature type="compositionally biased region" description="Low complexity" evidence="1">
    <location>
        <begin position="935"/>
        <end position="955"/>
    </location>
</feature>
<feature type="region of interest" description="Disordered" evidence="1">
    <location>
        <begin position="508"/>
        <end position="561"/>
    </location>
</feature>
<feature type="compositionally biased region" description="Polar residues" evidence="1">
    <location>
        <begin position="897"/>
        <end position="913"/>
    </location>
</feature>
<feature type="region of interest" description="Disordered" evidence="1">
    <location>
        <begin position="823"/>
        <end position="915"/>
    </location>
</feature>
<feature type="region of interest" description="Disordered" evidence="1">
    <location>
        <begin position="676"/>
        <end position="701"/>
    </location>
</feature>
<accession>A0A8I2YR90</accession>
<feature type="region of interest" description="Disordered" evidence="1">
    <location>
        <begin position="356"/>
        <end position="385"/>
    </location>
</feature>
<organism evidence="2 3">
    <name type="scientific">Boletus reticuloceps</name>
    <dbReference type="NCBI Taxonomy" id="495285"/>
    <lineage>
        <taxon>Eukaryota</taxon>
        <taxon>Fungi</taxon>
        <taxon>Dikarya</taxon>
        <taxon>Basidiomycota</taxon>
        <taxon>Agaricomycotina</taxon>
        <taxon>Agaricomycetes</taxon>
        <taxon>Agaricomycetidae</taxon>
        <taxon>Boletales</taxon>
        <taxon>Boletineae</taxon>
        <taxon>Boletaceae</taxon>
        <taxon>Boletoideae</taxon>
        <taxon>Boletus</taxon>
    </lineage>
</organism>
<feature type="compositionally biased region" description="Basic and acidic residues" evidence="1">
    <location>
        <begin position="855"/>
        <end position="889"/>
    </location>
</feature>
<dbReference type="EMBL" id="JAGFBS010000014">
    <property type="protein sequence ID" value="KAG6375598.1"/>
    <property type="molecule type" value="Genomic_DNA"/>
</dbReference>
<protein>
    <submittedName>
        <fullName evidence="2">Uncharacterized protein</fullName>
    </submittedName>
</protein>
<keyword evidence="3" id="KW-1185">Reference proteome</keyword>
<reference evidence="2" key="1">
    <citation type="submission" date="2021-03" db="EMBL/GenBank/DDBJ databases">
        <title>Evolutionary innovations through gain and loss of genes in the ectomycorrhizal Boletales.</title>
        <authorList>
            <person name="Wu G."/>
            <person name="Miyauchi S."/>
            <person name="Morin E."/>
            <person name="Yang Z.-L."/>
            <person name="Xu J."/>
            <person name="Martin F.M."/>
        </authorList>
    </citation>
    <scope>NUCLEOTIDE SEQUENCE</scope>
    <source>
        <strain evidence="2">BR01</strain>
    </source>
</reference>